<evidence type="ECO:0000313" key="8">
    <source>
        <dbReference type="EMBL" id="QEA06182.1"/>
    </source>
</evidence>
<feature type="domain" description="FAD-binding" evidence="7">
    <location>
        <begin position="4"/>
        <end position="314"/>
    </location>
</feature>
<dbReference type="EMBL" id="MN079129">
    <property type="protein sequence ID" value="QEA06182.1"/>
    <property type="molecule type" value="Genomic_DNA"/>
</dbReference>
<keyword evidence="3" id="KW-0285">Flavoprotein</keyword>
<dbReference type="InterPro" id="IPR002938">
    <property type="entry name" value="FAD-bd"/>
</dbReference>
<evidence type="ECO:0000256" key="4">
    <source>
        <dbReference type="ARBA" id="ARBA00022827"/>
    </source>
</evidence>
<evidence type="ECO:0000256" key="1">
    <source>
        <dbReference type="ARBA" id="ARBA00001974"/>
    </source>
</evidence>
<keyword evidence="4" id="KW-0274">FAD</keyword>
<dbReference type="InterPro" id="IPR036188">
    <property type="entry name" value="FAD/NAD-bd_sf"/>
</dbReference>
<evidence type="ECO:0000256" key="2">
    <source>
        <dbReference type="ARBA" id="ARBA00005349"/>
    </source>
</evidence>
<evidence type="ECO:0000256" key="3">
    <source>
        <dbReference type="ARBA" id="ARBA00022630"/>
    </source>
</evidence>
<evidence type="ECO:0000259" key="7">
    <source>
        <dbReference type="Pfam" id="PF01494"/>
    </source>
</evidence>
<dbReference type="PANTHER" id="PTHR43876">
    <property type="entry name" value="UBIQUINONE BIOSYNTHESIS MONOOXYGENASE COQ6, MITOCHONDRIAL"/>
    <property type="match status" value="1"/>
</dbReference>
<protein>
    <submittedName>
        <fullName evidence="8">2-octaprenyl-6-methoxyphenol hydroxylase</fullName>
        <ecNumber evidence="8">1.14.13.-</ecNumber>
    </submittedName>
</protein>
<dbReference type="AlphaFoldDB" id="A0A5B8RF69"/>
<dbReference type="GO" id="GO:0071949">
    <property type="term" value="F:FAD binding"/>
    <property type="evidence" value="ECO:0007669"/>
    <property type="project" value="InterPro"/>
</dbReference>
<dbReference type="NCBIfam" id="NF004356">
    <property type="entry name" value="PRK05732.1"/>
    <property type="match status" value="1"/>
</dbReference>
<dbReference type="InterPro" id="IPR010971">
    <property type="entry name" value="UbiH/COQ6"/>
</dbReference>
<dbReference type="Gene3D" id="3.50.50.60">
    <property type="entry name" value="FAD/NAD(P)-binding domain"/>
    <property type="match status" value="2"/>
</dbReference>
<evidence type="ECO:0000256" key="6">
    <source>
        <dbReference type="ARBA" id="ARBA00023033"/>
    </source>
</evidence>
<organism evidence="8">
    <name type="scientific">uncultured organism</name>
    <dbReference type="NCBI Taxonomy" id="155900"/>
    <lineage>
        <taxon>unclassified sequences</taxon>
        <taxon>environmental samples</taxon>
    </lineage>
</organism>
<dbReference type="SUPFAM" id="SSF51905">
    <property type="entry name" value="FAD/NAD(P)-binding domain"/>
    <property type="match status" value="1"/>
</dbReference>
<dbReference type="Pfam" id="PF01494">
    <property type="entry name" value="FAD_binding_3"/>
    <property type="match status" value="1"/>
</dbReference>
<keyword evidence="5 8" id="KW-0560">Oxidoreductase</keyword>
<proteinExistence type="inferred from homology"/>
<reference evidence="8" key="1">
    <citation type="submission" date="2019-06" db="EMBL/GenBank/DDBJ databases">
        <authorList>
            <person name="Murdoch R.W."/>
            <person name="Fathepure B."/>
        </authorList>
    </citation>
    <scope>NUCLEOTIDE SEQUENCE</scope>
</reference>
<dbReference type="InterPro" id="IPR051205">
    <property type="entry name" value="UbiH/COQ6_monooxygenase"/>
</dbReference>
<dbReference type="GO" id="GO:0008681">
    <property type="term" value="F:2-octaprenyl-6-methoxyphenol hydroxylase activity"/>
    <property type="evidence" value="ECO:0007669"/>
    <property type="project" value="TreeGrafter"/>
</dbReference>
<gene>
    <name evidence="8" type="primary">ubiH</name>
    <name evidence="8" type="ORF">KBTEX_02512</name>
</gene>
<name>A0A5B8RF69_9ZZZZ</name>
<dbReference type="PRINTS" id="PR00420">
    <property type="entry name" value="RNGMNOXGNASE"/>
</dbReference>
<comment type="cofactor">
    <cofactor evidence="1">
        <name>FAD</name>
        <dbReference type="ChEBI" id="CHEBI:57692"/>
    </cofactor>
</comment>
<accession>A0A5B8RF69</accession>
<evidence type="ECO:0000256" key="5">
    <source>
        <dbReference type="ARBA" id="ARBA00023002"/>
    </source>
</evidence>
<dbReference type="GO" id="GO:0006744">
    <property type="term" value="P:ubiquinone biosynthetic process"/>
    <property type="evidence" value="ECO:0007669"/>
    <property type="project" value="InterPro"/>
</dbReference>
<comment type="similarity">
    <text evidence="2">Belongs to the UbiH/COQ6 family.</text>
</comment>
<dbReference type="NCBIfam" id="TIGR01988">
    <property type="entry name" value="Ubi-OHases"/>
    <property type="match status" value="1"/>
</dbReference>
<dbReference type="PANTHER" id="PTHR43876:SF8">
    <property type="entry name" value="2-OCTAPRENYL-6-METHOXYPHENOL HYDROXYLASE"/>
    <property type="match status" value="1"/>
</dbReference>
<dbReference type="EC" id="1.14.13.-" evidence="8"/>
<sequence length="407" mass="42434">MSDYDLIVAGGGLVGASLAAALHGSGLRVAVIEAAAPGSAMQPSFDERQTALAPSSRRFFEALGLWRDIAAEAAPIRAIHVSERGRFAATRMYAGDEGLDALGHVAPNRVLGRVLRPAMEKSATCYTPATVTGVSAGEDTVHVDVSGADGDTTLSARLLAVADGSASPLCEQLGVPRRNRDYGQTAVIANVGVERGDGGWAFERFTPEGPLAMLPAGQGRYAAVWTLPHERAEAMAALDEATFLDALQRAFGWRLGRLVAAGARARYPLRAIDAVEVTGARTVVLGNAAHTLHPVAGQGFNLALRDVAELAERAGAAVAAGGDCGADDILAGYAVARRGDVRRTSSFTDVLVRGFSNRLPGITAARGAALAALELLPAVRRTLITHAMGRAGRQPRLARGLPLWEGR</sequence>
<keyword evidence="6" id="KW-0503">Monooxygenase</keyword>